<evidence type="ECO:0000313" key="3">
    <source>
        <dbReference type="Proteomes" id="UP000075604"/>
    </source>
</evidence>
<evidence type="ECO:0000256" key="1">
    <source>
        <dbReference type="SAM" id="Phobius"/>
    </source>
</evidence>
<keyword evidence="1" id="KW-0812">Transmembrane</keyword>
<comment type="caution">
    <text evidence="2">The sequence shown here is derived from an EMBL/GenBank/DDBJ whole genome shotgun (WGS) entry which is preliminary data.</text>
</comment>
<feature type="transmembrane region" description="Helical" evidence="1">
    <location>
        <begin position="7"/>
        <end position="34"/>
    </location>
</feature>
<name>A0A150PY56_SORCE</name>
<evidence type="ECO:0008006" key="4">
    <source>
        <dbReference type="Google" id="ProtNLM"/>
    </source>
</evidence>
<sequence>MLPLSEALQLLSSGLFGLFIGALLAEGALLVPYWRSLPPSEFFALHGAFGPRLYRFFAPLTTAASLLAVAAAAVALLASSPTRWASLLSAGLAASLVAVYFLYFRRANAGFAAASPGPSGLAAELSRWARWHWARVGLGLLGFASSLLALR</sequence>
<proteinExistence type="predicted"/>
<gene>
    <name evidence="2" type="ORF">BE04_05890</name>
</gene>
<keyword evidence="1" id="KW-1133">Transmembrane helix</keyword>
<dbReference type="EMBL" id="JELX01000978">
    <property type="protein sequence ID" value="KYF60308.1"/>
    <property type="molecule type" value="Genomic_DNA"/>
</dbReference>
<feature type="transmembrane region" description="Helical" evidence="1">
    <location>
        <begin position="131"/>
        <end position="150"/>
    </location>
</feature>
<feature type="transmembrane region" description="Helical" evidence="1">
    <location>
        <begin position="84"/>
        <end position="103"/>
    </location>
</feature>
<organism evidence="2 3">
    <name type="scientific">Sorangium cellulosum</name>
    <name type="common">Polyangium cellulosum</name>
    <dbReference type="NCBI Taxonomy" id="56"/>
    <lineage>
        <taxon>Bacteria</taxon>
        <taxon>Pseudomonadati</taxon>
        <taxon>Myxococcota</taxon>
        <taxon>Polyangia</taxon>
        <taxon>Polyangiales</taxon>
        <taxon>Polyangiaceae</taxon>
        <taxon>Sorangium</taxon>
    </lineage>
</organism>
<feature type="transmembrane region" description="Helical" evidence="1">
    <location>
        <begin position="54"/>
        <end position="77"/>
    </location>
</feature>
<accession>A0A150PY56</accession>
<dbReference type="Proteomes" id="UP000075604">
    <property type="component" value="Unassembled WGS sequence"/>
</dbReference>
<reference evidence="2 3" key="1">
    <citation type="submission" date="2014-02" db="EMBL/GenBank/DDBJ databases">
        <title>The small core and large imbalanced accessory genome model reveals a collaborative survival strategy of Sorangium cellulosum strains in nature.</title>
        <authorList>
            <person name="Han K."/>
            <person name="Peng R."/>
            <person name="Blom J."/>
            <person name="Li Y.-Z."/>
        </authorList>
    </citation>
    <scope>NUCLEOTIDE SEQUENCE [LARGE SCALE GENOMIC DNA]</scope>
    <source>
        <strain evidence="2 3">So0157-18</strain>
    </source>
</reference>
<dbReference type="AlphaFoldDB" id="A0A150PY56"/>
<keyword evidence="1" id="KW-0472">Membrane</keyword>
<evidence type="ECO:0000313" key="2">
    <source>
        <dbReference type="EMBL" id="KYF60308.1"/>
    </source>
</evidence>
<protein>
    <recommendedName>
        <fullName evidence="4">DUF1772 domain-containing protein</fullName>
    </recommendedName>
</protein>